<organism evidence="2 3">
    <name type="scientific">Streptomyces vulcanius</name>
    <dbReference type="NCBI Taxonomy" id="1441876"/>
    <lineage>
        <taxon>Bacteria</taxon>
        <taxon>Bacillati</taxon>
        <taxon>Actinomycetota</taxon>
        <taxon>Actinomycetes</taxon>
        <taxon>Kitasatosporales</taxon>
        <taxon>Streptomycetaceae</taxon>
        <taxon>Streptomyces</taxon>
    </lineage>
</organism>
<proteinExistence type="predicted"/>
<gene>
    <name evidence="2" type="ORF">ACFPIH_19910</name>
</gene>
<comment type="caution">
    <text evidence="2">The sequence shown here is derived from an EMBL/GenBank/DDBJ whole genome shotgun (WGS) entry which is preliminary data.</text>
</comment>
<feature type="region of interest" description="Disordered" evidence="1">
    <location>
        <begin position="44"/>
        <end position="63"/>
    </location>
</feature>
<dbReference type="EMBL" id="JBHSFK010000012">
    <property type="protein sequence ID" value="MFC4501768.1"/>
    <property type="molecule type" value="Genomic_DNA"/>
</dbReference>
<sequence length="98" mass="11022">MPFIEASALNSAENLRRFVVANKYVIKEALRVYQEAMTSARTMAQRHYEDGQSDPDIRAKQDGSWVTNEGWGGLADQYRHNASEAARVSAELGNVLEY</sequence>
<keyword evidence="3" id="KW-1185">Reference proteome</keyword>
<evidence type="ECO:0000313" key="3">
    <source>
        <dbReference type="Proteomes" id="UP001595839"/>
    </source>
</evidence>
<accession>A0ABV9AT45</accession>
<evidence type="ECO:0008006" key="4">
    <source>
        <dbReference type="Google" id="ProtNLM"/>
    </source>
</evidence>
<protein>
    <recommendedName>
        <fullName evidence="4">WXG100 family type VII secretion target</fullName>
    </recommendedName>
</protein>
<evidence type="ECO:0000313" key="2">
    <source>
        <dbReference type="EMBL" id="MFC4501768.1"/>
    </source>
</evidence>
<dbReference type="RefSeq" id="WP_381173716.1">
    <property type="nucleotide sequence ID" value="NZ_JBHSFK010000012.1"/>
</dbReference>
<reference evidence="3" key="1">
    <citation type="journal article" date="2019" name="Int. J. Syst. Evol. Microbiol.">
        <title>The Global Catalogue of Microorganisms (GCM) 10K type strain sequencing project: providing services to taxonomists for standard genome sequencing and annotation.</title>
        <authorList>
            <consortium name="The Broad Institute Genomics Platform"/>
            <consortium name="The Broad Institute Genome Sequencing Center for Infectious Disease"/>
            <person name="Wu L."/>
            <person name="Ma J."/>
        </authorList>
    </citation>
    <scope>NUCLEOTIDE SEQUENCE [LARGE SCALE GENOMIC DNA]</scope>
    <source>
        <strain evidence="3">CGMCC 4.7177</strain>
    </source>
</reference>
<name>A0ABV9AT45_9ACTN</name>
<feature type="compositionally biased region" description="Basic and acidic residues" evidence="1">
    <location>
        <begin position="46"/>
        <end position="61"/>
    </location>
</feature>
<evidence type="ECO:0000256" key="1">
    <source>
        <dbReference type="SAM" id="MobiDB-lite"/>
    </source>
</evidence>
<dbReference type="Proteomes" id="UP001595839">
    <property type="component" value="Unassembled WGS sequence"/>
</dbReference>